<dbReference type="EMBL" id="LNIX01000011">
    <property type="protein sequence ID" value="OXA48646.1"/>
    <property type="molecule type" value="Genomic_DNA"/>
</dbReference>
<proteinExistence type="predicted"/>
<name>A0A226DWS0_FOLCA</name>
<reference evidence="2 3" key="1">
    <citation type="submission" date="2015-12" db="EMBL/GenBank/DDBJ databases">
        <title>The genome of Folsomia candida.</title>
        <authorList>
            <person name="Faddeeva A."/>
            <person name="Derks M.F."/>
            <person name="Anvar Y."/>
            <person name="Smit S."/>
            <person name="Van Straalen N."/>
            <person name="Roelofs D."/>
        </authorList>
    </citation>
    <scope>NUCLEOTIDE SEQUENCE [LARGE SCALE GENOMIC DNA]</scope>
    <source>
        <strain evidence="2 3">VU population</strain>
        <tissue evidence="2">Whole body</tissue>
    </source>
</reference>
<accession>A0A226DWS0</accession>
<keyword evidence="1" id="KW-0732">Signal</keyword>
<evidence type="ECO:0000313" key="2">
    <source>
        <dbReference type="EMBL" id="OXA48646.1"/>
    </source>
</evidence>
<dbReference type="Proteomes" id="UP000198287">
    <property type="component" value="Unassembled WGS sequence"/>
</dbReference>
<sequence>MKLIIGLLLVFTISLCNSEETPAARCRQWMGTTWFSFYDTCNQVDCPCFPELVDWAPLPTPDCAACCMSTMIGCNYQIDTLVALENHKKAQNECCRNATSAK</sequence>
<evidence type="ECO:0000313" key="3">
    <source>
        <dbReference type="Proteomes" id="UP000198287"/>
    </source>
</evidence>
<comment type="caution">
    <text evidence="2">The sequence shown here is derived from an EMBL/GenBank/DDBJ whole genome shotgun (WGS) entry which is preliminary data.</text>
</comment>
<dbReference type="AlphaFoldDB" id="A0A226DWS0"/>
<protein>
    <submittedName>
        <fullName evidence="2">Uncharacterized protein</fullName>
    </submittedName>
</protein>
<keyword evidence="3" id="KW-1185">Reference proteome</keyword>
<evidence type="ECO:0000256" key="1">
    <source>
        <dbReference type="SAM" id="SignalP"/>
    </source>
</evidence>
<gene>
    <name evidence="2" type="ORF">Fcan01_16238</name>
</gene>
<feature type="signal peptide" evidence="1">
    <location>
        <begin position="1"/>
        <end position="18"/>
    </location>
</feature>
<feature type="chain" id="PRO_5012963090" evidence="1">
    <location>
        <begin position="19"/>
        <end position="102"/>
    </location>
</feature>
<organism evidence="2 3">
    <name type="scientific">Folsomia candida</name>
    <name type="common">Springtail</name>
    <dbReference type="NCBI Taxonomy" id="158441"/>
    <lineage>
        <taxon>Eukaryota</taxon>
        <taxon>Metazoa</taxon>
        <taxon>Ecdysozoa</taxon>
        <taxon>Arthropoda</taxon>
        <taxon>Hexapoda</taxon>
        <taxon>Collembola</taxon>
        <taxon>Entomobryomorpha</taxon>
        <taxon>Isotomoidea</taxon>
        <taxon>Isotomidae</taxon>
        <taxon>Proisotominae</taxon>
        <taxon>Folsomia</taxon>
    </lineage>
</organism>